<evidence type="ECO:0000313" key="8">
    <source>
        <dbReference type="EMBL" id="ORX48458.1"/>
    </source>
</evidence>
<dbReference type="InterPro" id="IPR027310">
    <property type="entry name" value="Profilin_CS"/>
</dbReference>
<keyword evidence="4 7" id="KW-0009">Actin-binding</keyword>
<dbReference type="GO" id="GO:0005546">
    <property type="term" value="F:phosphatidylinositol-4,5-bisphosphate binding"/>
    <property type="evidence" value="ECO:0007669"/>
    <property type="project" value="EnsemblFungi"/>
</dbReference>
<dbReference type="OrthoDB" id="421374at2759"/>
<reference evidence="8 9" key="1">
    <citation type="submission" date="2016-08" db="EMBL/GenBank/DDBJ databases">
        <title>Genomes of anaerobic fungi encode conserved fungal cellulosomes for biomass hydrolysis.</title>
        <authorList>
            <consortium name="DOE Joint Genome Institute"/>
            <person name="Haitjema C.H."/>
            <person name="Gilmore S.P."/>
            <person name="Henske J.K."/>
            <person name="Solomon K.V."/>
            <person name="De Groot R."/>
            <person name="Kuo A."/>
            <person name="Mondo S.J."/>
            <person name="Salamov A.A."/>
            <person name="Labutti K."/>
            <person name="Zhao Z."/>
            <person name="Chiniquy J."/>
            <person name="Barry K."/>
            <person name="Brewer H.M."/>
            <person name="Purvine S.O."/>
            <person name="Wright A.T."/>
            <person name="Boxma B."/>
            <person name="Van Alen T."/>
            <person name="Hackstein J.H."/>
            <person name="Baker S.E."/>
            <person name="Grigoriev I.V."/>
            <person name="O'Malley M.A."/>
        </authorList>
    </citation>
    <scope>NUCLEOTIDE SEQUENCE [LARGE SCALE GENOMIC DNA]</scope>
    <source>
        <strain evidence="9">finn</strain>
    </source>
</reference>
<dbReference type="GO" id="GO:0030041">
    <property type="term" value="P:actin filament polymerization"/>
    <property type="evidence" value="ECO:0007669"/>
    <property type="project" value="EnsemblFungi"/>
</dbReference>
<protein>
    <recommendedName>
        <fullName evidence="7">Profilin</fullName>
    </recommendedName>
</protein>
<dbReference type="Pfam" id="PF00235">
    <property type="entry name" value="Profilin"/>
    <property type="match status" value="1"/>
</dbReference>
<dbReference type="GO" id="GO:0003785">
    <property type="term" value="F:actin monomer binding"/>
    <property type="evidence" value="ECO:0007669"/>
    <property type="project" value="EnsemblFungi"/>
</dbReference>
<evidence type="ECO:0000256" key="3">
    <source>
        <dbReference type="ARBA" id="ARBA00022490"/>
    </source>
</evidence>
<dbReference type="AlphaFoldDB" id="A0A1Y1V6L3"/>
<dbReference type="GO" id="GO:0005829">
    <property type="term" value="C:cytosol"/>
    <property type="evidence" value="ECO:0007669"/>
    <property type="project" value="EnsemblFungi"/>
</dbReference>
<dbReference type="GO" id="GO:0005856">
    <property type="term" value="C:cytoskeleton"/>
    <property type="evidence" value="ECO:0007669"/>
    <property type="project" value="UniProtKB-SubCell"/>
</dbReference>
<comment type="caution">
    <text evidence="8">The sequence shown here is derived from an EMBL/GenBank/DDBJ whole genome shotgun (WGS) entry which is preliminary data.</text>
</comment>
<dbReference type="PRINTS" id="PR01640">
    <property type="entry name" value="PROFILINPLNT"/>
</dbReference>
<dbReference type="PRINTS" id="PR00392">
    <property type="entry name" value="PROFILIN"/>
</dbReference>
<evidence type="ECO:0000256" key="6">
    <source>
        <dbReference type="RuleBase" id="RU003908"/>
    </source>
</evidence>
<dbReference type="SMART" id="SM00392">
    <property type="entry name" value="PROF"/>
    <property type="match status" value="1"/>
</dbReference>
<keyword evidence="5 6" id="KW-0206">Cytoskeleton</keyword>
<dbReference type="GO" id="GO:0090338">
    <property type="term" value="P:positive regulation of formin-nucleated actin cable assembly"/>
    <property type="evidence" value="ECO:0007669"/>
    <property type="project" value="EnsemblFungi"/>
</dbReference>
<organism evidence="8 9">
    <name type="scientific">Piromyces finnis</name>
    <dbReference type="NCBI Taxonomy" id="1754191"/>
    <lineage>
        <taxon>Eukaryota</taxon>
        <taxon>Fungi</taxon>
        <taxon>Fungi incertae sedis</taxon>
        <taxon>Chytridiomycota</taxon>
        <taxon>Chytridiomycota incertae sedis</taxon>
        <taxon>Neocallimastigomycetes</taxon>
        <taxon>Neocallimastigales</taxon>
        <taxon>Neocallimastigaceae</taxon>
        <taxon>Piromyces</taxon>
    </lineage>
</organism>
<dbReference type="GO" id="GO:0051285">
    <property type="term" value="C:cell cortex of cell tip"/>
    <property type="evidence" value="ECO:0007669"/>
    <property type="project" value="EnsemblFungi"/>
</dbReference>
<dbReference type="PANTHER" id="PTHR11604:SF0">
    <property type="entry name" value="PROFILIN"/>
    <property type="match status" value="1"/>
</dbReference>
<dbReference type="GO" id="GO:0043332">
    <property type="term" value="C:mating projection tip"/>
    <property type="evidence" value="ECO:0007669"/>
    <property type="project" value="EnsemblFungi"/>
</dbReference>
<dbReference type="EMBL" id="MCFH01000027">
    <property type="protein sequence ID" value="ORX48458.1"/>
    <property type="molecule type" value="Genomic_DNA"/>
</dbReference>
<comment type="similarity">
    <text evidence="2 7">Belongs to the profilin family.</text>
</comment>
<dbReference type="STRING" id="1754191.A0A1Y1V6L3"/>
<dbReference type="GO" id="GO:0031097">
    <property type="term" value="C:medial cortex"/>
    <property type="evidence" value="ECO:0007669"/>
    <property type="project" value="EnsemblFungi"/>
</dbReference>
<evidence type="ECO:0000256" key="4">
    <source>
        <dbReference type="ARBA" id="ARBA00023203"/>
    </source>
</evidence>
<evidence type="ECO:0000256" key="2">
    <source>
        <dbReference type="ARBA" id="ARBA00010058"/>
    </source>
</evidence>
<proteinExistence type="inferred from homology"/>
<dbReference type="InterPro" id="IPR005455">
    <property type="entry name" value="PFN_euk"/>
</dbReference>
<dbReference type="InterPro" id="IPR048278">
    <property type="entry name" value="PFN"/>
</dbReference>
<reference evidence="8 9" key="2">
    <citation type="submission" date="2016-08" db="EMBL/GenBank/DDBJ databases">
        <title>Pervasive Adenine N6-methylation of Active Genes in Fungi.</title>
        <authorList>
            <consortium name="DOE Joint Genome Institute"/>
            <person name="Mondo S.J."/>
            <person name="Dannebaum R.O."/>
            <person name="Kuo R.C."/>
            <person name="Labutti K."/>
            <person name="Haridas S."/>
            <person name="Kuo A."/>
            <person name="Salamov A."/>
            <person name="Ahrendt S.R."/>
            <person name="Lipzen A."/>
            <person name="Sullivan W."/>
            <person name="Andreopoulos W.B."/>
            <person name="Clum A."/>
            <person name="Lindquist E."/>
            <person name="Daum C."/>
            <person name="Ramamoorthy G.K."/>
            <person name="Gryganskyi A."/>
            <person name="Culley D."/>
            <person name="Magnuson J.K."/>
            <person name="James T.Y."/>
            <person name="O'Malley M.A."/>
            <person name="Stajich J.E."/>
            <person name="Spatafora J.W."/>
            <person name="Visel A."/>
            <person name="Grigoriev I.V."/>
        </authorList>
    </citation>
    <scope>NUCLEOTIDE SEQUENCE [LARGE SCALE GENOMIC DNA]</scope>
    <source>
        <strain evidence="9">finn</strain>
    </source>
</reference>
<dbReference type="FunFam" id="3.30.450.30:FF:000001">
    <property type="entry name" value="Profilin"/>
    <property type="match status" value="1"/>
</dbReference>
<dbReference type="SUPFAM" id="SSF55770">
    <property type="entry name" value="Profilin (actin-binding protein)"/>
    <property type="match status" value="1"/>
</dbReference>
<comment type="function">
    <text evidence="6">Binds to actin and affects the structure of the cytoskeleton. At high concentrations, profilin prevents the polymerization of actin, whereas it enhances it at low concentrations.</text>
</comment>
<keyword evidence="3" id="KW-0963">Cytoplasm</keyword>
<sequence length="126" mass="13527">MSWQAYVDQNLLGTGKIAQAAIHGHDGNVWATSAGFSVNATEFQALFKAFKDPSGIRTSGLHINGKKYIALRADERSIYAKAGNDGCACVKTNQSVLIGTYVEPTQPGEATKIVESLADYLISVNY</sequence>
<dbReference type="GO" id="GO:1903475">
    <property type="term" value="P:mitotic actomyosin contractile ring assembly"/>
    <property type="evidence" value="ECO:0007669"/>
    <property type="project" value="EnsemblFungi"/>
</dbReference>
<evidence type="ECO:0000256" key="1">
    <source>
        <dbReference type="ARBA" id="ARBA00004245"/>
    </source>
</evidence>
<dbReference type="InterPro" id="IPR036140">
    <property type="entry name" value="PFN_sf"/>
</dbReference>
<dbReference type="GO" id="GO:0044396">
    <property type="term" value="P:actin cortical patch organization"/>
    <property type="evidence" value="ECO:0007669"/>
    <property type="project" value="EnsemblFungi"/>
</dbReference>
<dbReference type="GO" id="GO:0005085">
    <property type="term" value="F:guanyl-nucleotide exchange factor activity"/>
    <property type="evidence" value="ECO:0007669"/>
    <property type="project" value="EnsemblFungi"/>
</dbReference>
<dbReference type="CDD" id="cd00148">
    <property type="entry name" value="PROF"/>
    <property type="match status" value="1"/>
</dbReference>
<comment type="subunit">
    <text evidence="6">Occurs in many kinds of cells as a complex with monomeric actin in a 1:1 ratio.</text>
</comment>
<evidence type="ECO:0000313" key="9">
    <source>
        <dbReference type="Proteomes" id="UP000193719"/>
    </source>
</evidence>
<accession>A0A1Y1V6L3</accession>
<dbReference type="PANTHER" id="PTHR11604">
    <property type="entry name" value="PROFILIN"/>
    <property type="match status" value="1"/>
</dbReference>
<evidence type="ECO:0000256" key="5">
    <source>
        <dbReference type="ARBA" id="ARBA00023212"/>
    </source>
</evidence>
<keyword evidence="9" id="KW-1185">Reference proteome</keyword>
<dbReference type="Proteomes" id="UP000193719">
    <property type="component" value="Unassembled WGS sequence"/>
</dbReference>
<evidence type="ECO:0000256" key="7">
    <source>
        <dbReference type="RuleBase" id="RU003909"/>
    </source>
</evidence>
<gene>
    <name evidence="8" type="ORF">BCR36DRAFT_584379</name>
</gene>
<dbReference type="Gene3D" id="3.30.450.30">
    <property type="entry name" value="Dynein light chain 2a, cytoplasmic"/>
    <property type="match status" value="1"/>
</dbReference>
<dbReference type="GO" id="GO:0140311">
    <property type="term" value="F:protein sequestering activity"/>
    <property type="evidence" value="ECO:0007669"/>
    <property type="project" value="EnsemblFungi"/>
</dbReference>
<comment type="subcellular location">
    <subcellularLocation>
        <location evidence="1">Cytoplasm</location>
        <location evidence="1">Cytoskeleton</location>
    </subcellularLocation>
</comment>
<dbReference type="PROSITE" id="PS00414">
    <property type="entry name" value="PROFILIN"/>
    <property type="match status" value="1"/>
</dbReference>
<dbReference type="GO" id="GO:0000755">
    <property type="term" value="P:cytogamy"/>
    <property type="evidence" value="ECO:0007669"/>
    <property type="project" value="EnsemblFungi"/>
</dbReference>
<name>A0A1Y1V6L3_9FUNG</name>
<dbReference type="GO" id="GO:0070064">
    <property type="term" value="F:proline-rich region binding"/>
    <property type="evidence" value="ECO:0007669"/>
    <property type="project" value="EnsemblFungi"/>
</dbReference>